<dbReference type="Proteomes" id="UP000032102">
    <property type="component" value="Unassembled WGS sequence"/>
</dbReference>
<dbReference type="GO" id="GO:0003677">
    <property type="term" value="F:DNA binding"/>
    <property type="evidence" value="ECO:0007669"/>
    <property type="project" value="InterPro"/>
</dbReference>
<keyword evidence="4" id="KW-1185">Reference proteome</keyword>
<dbReference type="AlphaFoldDB" id="A0A0D0RWJ5"/>
<keyword evidence="2" id="KW-1277">Toxin-antitoxin system</keyword>
<dbReference type="RefSeq" id="WP_043968680.1">
    <property type="nucleotide sequence ID" value="NZ_JXTH01000109.1"/>
</dbReference>
<dbReference type="PATRIC" id="fig|404937.3.peg.3176"/>
<reference evidence="3 4" key="1">
    <citation type="submission" date="2015-01" db="EMBL/GenBank/DDBJ databases">
        <title>Draft genome of Anoxybacillus thermarum strain AF/04.</title>
        <authorList>
            <person name="Poli A."/>
            <person name="Nicolaus B."/>
            <person name="Chan K.-G."/>
            <person name="Kahar U.M."/>
            <person name="Yaakob A.S."/>
            <person name="Chan C.S."/>
            <person name="Goh K.M."/>
        </authorList>
    </citation>
    <scope>NUCLEOTIDE SEQUENCE [LARGE SCALE GENOMIC DNA]</scope>
    <source>
        <strain evidence="3 4">AF/04</strain>
    </source>
</reference>
<evidence type="ECO:0000313" key="3">
    <source>
        <dbReference type="EMBL" id="KIQ93076.1"/>
    </source>
</evidence>
<proteinExistence type="inferred from homology"/>
<evidence type="ECO:0000256" key="1">
    <source>
        <dbReference type="ARBA" id="ARBA00007521"/>
    </source>
</evidence>
<evidence type="ECO:0000256" key="2">
    <source>
        <dbReference type="ARBA" id="ARBA00022649"/>
    </source>
</evidence>
<accession>A0A0D0RWJ5</accession>
<dbReference type="InterPro" id="IPR003477">
    <property type="entry name" value="PemK-like"/>
</dbReference>
<sequence length="171" mass="20308">MKEELKKKIDGFFIQLFEMLDGINNDQQEEEALQYVEWMLKKAQLRYKEKNKKHHFPVLYRRIYWAHLGVNVGHEEDKHRPVLIIRSEKNSPLCAVAPLTTQRLNDGFWYHIDLEGLNNTALVEHFCVISKDRIDRPLRKRGDFATVSNKDMDKILTEIKRLYTTSPALRK</sequence>
<name>A0A0D0RWJ5_9BACL</name>
<dbReference type="SUPFAM" id="SSF50118">
    <property type="entry name" value="Cell growth inhibitor/plasmid maintenance toxic component"/>
    <property type="match status" value="1"/>
</dbReference>
<evidence type="ECO:0000313" key="4">
    <source>
        <dbReference type="Proteomes" id="UP000032102"/>
    </source>
</evidence>
<dbReference type="EMBL" id="JXTH01000109">
    <property type="protein sequence ID" value="KIQ93076.1"/>
    <property type="molecule type" value="Genomic_DNA"/>
</dbReference>
<dbReference type="Gene3D" id="2.30.30.110">
    <property type="match status" value="1"/>
</dbReference>
<dbReference type="Pfam" id="PF02452">
    <property type="entry name" value="PemK_toxin"/>
    <property type="match status" value="1"/>
</dbReference>
<dbReference type="InterPro" id="IPR011067">
    <property type="entry name" value="Plasmid_toxin/cell-grow_inhib"/>
</dbReference>
<organism evidence="3 4">
    <name type="scientific">Anoxybacillus thermarum</name>
    <dbReference type="NCBI Taxonomy" id="404937"/>
    <lineage>
        <taxon>Bacteria</taxon>
        <taxon>Bacillati</taxon>
        <taxon>Bacillota</taxon>
        <taxon>Bacilli</taxon>
        <taxon>Bacillales</taxon>
        <taxon>Anoxybacillaceae</taxon>
        <taxon>Anoxybacillus</taxon>
    </lineage>
</organism>
<comment type="similarity">
    <text evidence="1">Belongs to the PemK/MazF family.</text>
</comment>
<protein>
    <submittedName>
        <fullName evidence="3">PemK-like protein</fullName>
    </submittedName>
</protein>
<gene>
    <name evidence="3" type="ORF">LH47_02871</name>
</gene>
<comment type="caution">
    <text evidence="3">The sequence shown here is derived from an EMBL/GenBank/DDBJ whole genome shotgun (WGS) entry which is preliminary data.</text>
</comment>